<evidence type="ECO:0000313" key="1">
    <source>
        <dbReference type="EMBL" id="BFH74377.1"/>
    </source>
</evidence>
<sequence>MNILTIMIKFININKNIIFMSLTKEQLQEIVPQTEGYYELLYEYAREGLEFQRMYNTLMAGYTTLAAAAQSILTYETVKCFLDGNYNAYVNKMIQLYPAIATGERMLSDTQSLIDIIRQGIVIKPEDKEDILFYIGGFSPYWASGNLLVYQGGTVFGGGDVKIAGGVKLQGKKYLQKLRSLYSYNNVNVTKYMNLVVIPLLAKRNLNFINPTYYSFPPAKNYKETIGIFKNSNHLIEMLSYQPYINYLALRYRTNFYYIKEGSRYISETFTSGGRELLRISSEFPYPYVGFFNPTPLDISGYATQLFLGLAYIIAAPPKLMPLYSTKVELYPPFYDYFNTAINFVSLGAPIYLSNFDPNASNNCSTYGVVGLVSGILDFTAKIGNSITQDRSILSQIPSLEFELGIYVLPVVKLPDSTKYSDIIEYAEALKVNDYVNYLLEIIDKAKRAISSLISSGVLSGIAFAAVMAVEAWDSEDQIVKDAQKYIEKLNEIYNYVLNQAYSCIESFPNLPRNEKIIYEEQVQQYLNGIIGDVDARLDKNEIISFLMEKINEYLSNQGIYCFSEEVLY</sequence>
<accession>A0AAT9GTU8</accession>
<gene>
    <name evidence="1" type="ORF">SJAV_23210</name>
</gene>
<proteinExistence type="predicted"/>
<dbReference type="EMBL" id="AP031322">
    <property type="protein sequence ID" value="BFH74377.1"/>
    <property type="molecule type" value="Genomic_DNA"/>
</dbReference>
<dbReference type="AlphaFoldDB" id="A0AAT9GTU8"/>
<organism evidence="1">
    <name type="scientific">Sulfurisphaera javensis</name>
    <dbReference type="NCBI Taxonomy" id="2049879"/>
    <lineage>
        <taxon>Archaea</taxon>
        <taxon>Thermoproteota</taxon>
        <taxon>Thermoprotei</taxon>
        <taxon>Sulfolobales</taxon>
        <taxon>Sulfolobaceae</taxon>
        <taxon>Sulfurisphaera</taxon>
    </lineage>
</organism>
<name>A0AAT9GTU8_9CREN</name>
<protein>
    <submittedName>
        <fullName evidence="1">Uncharacterized protein</fullName>
    </submittedName>
</protein>
<dbReference type="KEGG" id="sjv:SJAV_23210"/>
<reference evidence="1" key="1">
    <citation type="submission" date="2024-03" db="EMBL/GenBank/DDBJ databases">
        <title>Complete genome sequence of Sulfurisphaera javensis strain KD-1.</title>
        <authorList>
            <person name="Sakai H."/>
            <person name="Nur N."/>
            <person name="Suwanto A."/>
            <person name="Kurosawa N."/>
        </authorList>
    </citation>
    <scope>NUCLEOTIDE SEQUENCE</scope>
    <source>
        <strain evidence="1">KD-1</strain>
    </source>
</reference>